<organism evidence="7 8">
    <name type="scientific">Culicoidibacter larvae</name>
    <dbReference type="NCBI Taxonomy" id="2579976"/>
    <lineage>
        <taxon>Bacteria</taxon>
        <taxon>Bacillati</taxon>
        <taxon>Bacillota</taxon>
        <taxon>Culicoidibacteria</taxon>
        <taxon>Culicoidibacterales</taxon>
        <taxon>Culicoidibacteraceae</taxon>
        <taxon>Culicoidibacter</taxon>
    </lineage>
</organism>
<feature type="transmembrane region" description="Helical" evidence="6">
    <location>
        <begin position="334"/>
        <end position="354"/>
    </location>
</feature>
<comment type="caution">
    <text evidence="7">The sequence shown here is derived from an EMBL/GenBank/DDBJ whole genome shotgun (WGS) entry which is preliminary data.</text>
</comment>
<feature type="transmembrane region" description="Helical" evidence="6">
    <location>
        <begin position="12"/>
        <end position="34"/>
    </location>
</feature>
<name>A0A5R8QDM0_9FIRM</name>
<dbReference type="InParanoid" id="A0A5R8QDM0"/>
<comment type="subcellular location">
    <subcellularLocation>
        <location evidence="1">Cell membrane</location>
        <topology evidence="1">Multi-pass membrane protein</topology>
    </subcellularLocation>
</comment>
<evidence type="ECO:0000256" key="4">
    <source>
        <dbReference type="ARBA" id="ARBA00022989"/>
    </source>
</evidence>
<evidence type="ECO:0000313" key="8">
    <source>
        <dbReference type="Proteomes" id="UP000306912"/>
    </source>
</evidence>
<evidence type="ECO:0000256" key="5">
    <source>
        <dbReference type="ARBA" id="ARBA00023136"/>
    </source>
</evidence>
<dbReference type="OrthoDB" id="9762947at2"/>
<feature type="transmembrane region" description="Helical" evidence="6">
    <location>
        <begin position="155"/>
        <end position="180"/>
    </location>
</feature>
<evidence type="ECO:0000256" key="3">
    <source>
        <dbReference type="ARBA" id="ARBA00022692"/>
    </source>
</evidence>
<feature type="transmembrane region" description="Helical" evidence="6">
    <location>
        <begin position="282"/>
        <end position="304"/>
    </location>
</feature>
<keyword evidence="5 6" id="KW-0472">Membrane</keyword>
<feature type="transmembrane region" description="Helical" evidence="6">
    <location>
        <begin position="90"/>
        <end position="115"/>
    </location>
</feature>
<dbReference type="PANTHER" id="PTHR42770">
    <property type="entry name" value="AMINO ACID TRANSPORTER-RELATED"/>
    <property type="match status" value="1"/>
</dbReference>
<dbReference type="Proteomes" id="UP000306912">
    <property type="component" value="Unassembled WGS sequence"/>
</dbReference>
<dbReference type="PIRSF" id="PIRSF006060">
    <property type="entry name" value="AA_transporter"/>
    <property type="match status" value="1"/>
</dbReference>
<evidence type="ECO:0000313" key="7">
    <source>
        <dbReference type="EMBL" id="TLG73867.1"/>
    </source>
</evidence>
<protein>
    <submittedName>
        <fullName evidence="7">Amino acid permease</fullName>
    </submittedName>
</protein>
<sequence>MESNQDKKQLKRALGLGAAISIVIGNVIGSGVFGLPSTLAQTSTPLVTVLAWITVGLGTTLIAMSYANLGTRIPKAGGPVVYAEAAFGPFAGFYVCWLWWIGSCIGNAAIVALILDNAAVFIPAITDFPIIHFLSATALIWFFTWVNFIGAKTAGWVSIVTTILKISVFIIFGIIALFHMHPEYLAQPSQMVMDKSFGEMFIGAVALILWAFTGLEAATLIGGEIKEPEKNIRRSTILGILSVSTIYVFVSLSIMLVYPQDSLAVSSSPFADAINAIFNTSIGGYIITGAILISVIGALTGWFLTTARSSYAASVDGFFFKQFSKVHSKFRTPYVALIASGLITNSLFVLGLFGNDETSPFNYIILMASLINLPTYISTVASEWRLNKKEGRKMSPWFYVRTILALFVGITFLSFALLQTWGTIPWYYWWFGVAFVVAGIPLYYFFRRGKEPKVAVE</sequence>
<dbReference type="RefSeq" id="WP_138191004.1">
    <property type="nucleotide sequence ID" value="NZ_VBWP01000005.1"/>
</dbReference>
<keyword evidence="8" id="KW-1185">Reference proteome</keyword>
<feature type="transmembrane region" description="Helical" evidence="6">
    <location>
        <begin position="121"/>
        <end position="143"/>
    </location>
</feature>
<feature type="transmembrane region" description="Helical" evidence="6">
    <location>
        <begin position="360"/>
        <end position="377"/>
    </location>
</feature>
<proteinExistence type="predicted"/>
<keyword evidence="4 6" id="KW-1133">Transmembrane helix</keyword>
<feature type="transmembrane region" description="Helical" evidence="6">
    <location>
        <begin position="235"/>
        <end position="258"/>
    </location>
</feature>
<dbReference type="EMBL" id="VBWP01000005">
    <property type="protein sequence ID" value="TLG73867.1"/>
    <property type="molecule type" value="Genomic_DNA"/>
</dbReference>
<feature type="transmembrane region" description="Helical" evidence="6">
    <location>
        <begin position="398"/>
        <end position="421"/>
    </location>
</feature>
<dbReference type="GO" id="GO:0022857">
    <property type="term" value="F:transmembrane transporter activity"/>
    <property type="evidence" value="ECO:0007669"/>
    <property type="project" value="InterPro"/>
</dbReference>
<dbReference type="FunCoup" id="A0A5R8QDM0">
    <property type="interactions" value="16"/>
</dbReference>
<keyword evidence="2" id="KW-1003">Cell membrane</keyword>
<dbReference type="InterPro" id="IPR050367">
    <property type="entry name" value="APC_superfamily"/>
</dbReference>
<feature type="transmembrane region" description="Helical" evidence="6">
    <location>
        <begin position="427"/>
        <end position="446"/>
    </location>
</feature>
<accession>A0A5R8QDM0</accession>
<gene>
    <name evidence="7" type="ORF">FEZ08_06965</name>
</gene>
<dbReference type="AlphaFoldDB" id="A0A5R8QDM0"/>
<dbReference type="Pfam" id="PF13520">
    <property type="entry name" value="AA_permease_2"/>
    <property type="match status" value="1"/>
</dbReference>
<feature type="transmembrane region" description="Helical" evidence="6">
    <location>
        <begin position="46"/>
        <end position="69"/>
    </location>
</feature>
<dbReference type="GO" id="GO:0005886">
    <property type="term" value="C:plasma membrane"/>
    <property type="evidence" value="ECO:0007669"/>
    <property type="project" value="UniProtKB-SubCell"/>
</dbReference>
<evidence type="ECO:0000256" key="6">
    <source>
        <dbReference type="SAM" id="Phobius"/>
    </source>
</evidence>
<dbReference type="Gene3D" id="1.20.1740.10">
    <property type="entry name" value="Amino acid/polyamine transporter I"/>
    <property type="match status" value="1"/>
</dbReference>
<dbReference type="PANTHER" id="PTHR42770:SF18">
    <property type="entry name" value="ARGININE_AGMATINE ANTIPORTER"/>
    <property type="match status" value="1"/>
</dbReference>
<keyword evidence="3 6" id="KW-0812">Transmembrane</keyword>
<evidence type="ECO:0000256" key="1">
    <source>
        <dbReference type="ARBA" id="ARBA00004651"/>
    </source>
</evidence>
<evidence type="ECO:0000256" key="2">
    <source>
        <dbReference type="ARBA" id="ARBA00022475"/>
    </source>
</evidence>
<reference evidence="7 8" key="1">
    <citation type="submission" date="2019-05" db="EMBL/GenBank/DDBJ databases">
        <title>Culicoidintestinum kansasii gen. nov., sp. nov. from the gastrointestinal tract of the biting midge, Culicoides sonorensis.</title>
        <authorList>
            <person name="Neupane S."/>
            <person name="Ghosh A."/>
            <person name="Gunther S."/>
            <person name="Martin K."/>
            <person name="Zurek L."/>
        </authorList>
    </citation>
    <scope>NUCLEOTIDE SEQUENCE [LARGE SCALE GENOMIC DNA]</scope>
    <source>
        <strain evidence="7 8">CS-1</strain>
    </source>
</reference>
<dbReference type="InterPro" id="IPR002293">
    <property type="entry name" value="AA/rel_permease1"/>
</dbReference>
<feature type="transmembrane region" description="Helical" evidence="6">
    <location>
        <begin position="200"/>
        <end position="223"/>
    </location>
</feature>